<feature type="non-terminal residue" evidence="1">
    <location>
        <position position="53"/>
    </location>
</feature>
<evidence type="ECO:0000313" key="2">
    <source>
        <dbReference type="Proteomes" id="UP000789920"/>
    </source>
</evidence>
<keyword evidence="2" id="KW-1185">Reference proteome</keyword>
<organism evidence="1 2">
    <name type="scientific">Racocetra persica</name>
    <dbReference type="NCBI Taxonomy" id="160502"/>
    <lineage>
        <taxon>Eukaryota</taxon>
        <taxon>Fungi</taxon>
        <taxon>Fungi incertae sedis</taxon>
        <taxon>Mucoromycota</taxon>
        <taxon>Glomeromycotina</taxon>
        <taxon>Glomeromycetes</taxon>
        <taxon>Diversisporales</taxon>
        <taxon>Gigasporaceae</taxon>
        <taxon>Racocetra</taxon>
    </lineage>
</organism>
<accession>A0ACA9S3A1</accession>
<protein>
    <submittedName>
        <fullName evidence="1">21132_t:CDS:1</fullName>
    </submittedName>
</protein>
<proteinExistence type="predicted"/>
<name>A0ACA9S3A1_9GLOM</name>
<comment type="caution">
    <text evidence="1">The sequence shown here is derived from an EMBL/GenBank/DDBJ whole genome shotgun (WGS) entry which is preliminary data.</text>
</comment>
<gene>
    <name evidence="1" type="ORF">RPERSI_LOCUS25903</name>
</gene>
<evidence type="ECO:0000313" key="1">
    <source>
        <dbReference type="EMBL" id="CAG8822853.1"/>
    </source>
</evidence>
<dbReference type="EMBL" id="CAJVQC010086788">
    <property type="protein sequence ID" value="CAG8822853.1"/>
    <property type="molecule type" value="Genomic_DNA"/>
</dbReference>
<feature type="non-terminal residue" evidence="1">
    <location>
        <position position="1"/>
    </location>
</feature>
<reference evidence="1" key="1">
    <citation type="submission" date="2021-06" db="EMBL/GenBank/DDBJ databases">
        <authorList>
            <person name="Kallberg Y."/>
            <person name="Tangrot J."/>
            <person name="Rosling A."/>
        </authorList>
    </citation>
    <scope>NUCLEOTIDE SEQUENCE</scope>
    <source>
        <strain evidence="1">MA461A</strain>
    </source>
</reference>
<dbReference type="Proteomes" id="UP000789920">
    <property type="component" value="Unassembled WGS sequence"/>
</dbReference>
<sequence>DLQHYPKHDVKNVKILSDLQSFSLVLLITKKTQPFRCNYFGIKVFLRQNQKEK</sequence>